<evidence type="ECO:0000313" key="2">
    <source>
        <dbReference type="Proteomes" id="UP000515518"/>
    </source>
</evidence>
<sequence length="81" mass="9221">MQNACTVWHSGHHVATMLHSARFGRCVIMDRLSMRETKIEGELTKFATNFFLGFSADKSVAFFGINLKNRLADLQEVEKVM</sequence>
<accession>A0A7G6RKU4</accession>
<name>A0A7G6RKU4_RHILV</name>
<protein>
    <submittedName>
        <fullName evidence="1">Uncharacterized protein</fullName>
    </submittedName>
</protein>
<gene>
    <name evidence="1" type="ORF">HB770_19885</name>
</gene>
<dbReference type="AlphaFoldDB" id="A0A7G6RKU4"/>
<dbReference type="Proteomes" id="UP000515518">
    <property type="component" value="Chromosome"/>
</dbReference>
<dbReference type="EMBL" id="CP050549">
    <property type="protein sequence ID" value="QND42876.1"/>
    <property type="molecule type" value="Genomic_DNA"/>
</dbReference>
<proteinExistence type="predicted"/>
<evidence type="ECO:0000313" key="1">
    <source>
        <dbReference type="EMBL" id="QND42876.1"/>
    </source>
</evidence>
<organism evidence="1 2">
    <name type="scientific">Rhizobium leguminosarum bv. viciae</name>
    <dbReference type="NCBI Taxonomy" id="387"/>
    <lineage>
        <taxon>Bacteria</taxon>
        <taxon>Pseudomonadati</taxon>
        <taxon>Pseudomonadota</taxon>
        <taxon>Alphaproteobacteria</taxon>
        <taxon>Hyphomicrobiales</taxon>
        <taxon>Rhizobiaceae</taxon>
        <taxon>Rhizobium/Agrobacterium group</taxon>
        <taxon>Rhizobium</taxon>
    </lineage>
</organism>
<reference evidence="2" key="1">
    <citation type="journal article" date="2020" name="Mol. Plant Microbe">
        <title>Rhizobial microsymbionts of the narrowly endemic Oxytropis species growing in Kamchatka are characterized by significant genetic diversity and possess a set of genes that are associated with T3SS and T6SS secretion systems and can affect the development of symbiosis.</title>
        <authorList>
            <person name="Safronova V."/>
            <person name="Guro P."/>
            <person name="Sazanova A."/>
            <person name="Kuznetsova I."/>
            <person name="Belimov A."/>
            <person name="Yakubov V."/>
            <person name="Chirak E."/>
            <person name="Afonin A."/>
            <person name="Gogolev Y."/>
            <person name="Andronov E."/>
            <person name="Tikhonovich I."/>
        </authorList>
    </citation>
    <scope>NUCLEOTIDE SEQUENCE [LARGE SCALE GENOMIC DNA]</scope>
    <source>
        <strain evidence="2">RCAM0610</strain>
    </source>
</reference>